<evidence type="ECO:0000256" key="3">
    <source>
        <dbReference type="ARBA" id="ARBA00022741"/>
    </source>
</evidence>
<feature type="domain" description="ABC transporter" evidence="6">
    <location>
        <begin position="5"/>
        <end position="238"/>
    </location>
</feature>
<comment type="similarity">
    <text evidence="1">Belongs to the ABC transporter superfamily.</text>
</comment>
<evidence type="ECO:0000259" key="6">
    <source>
        <dbReference type="PROSITE" id="PS50893"/>
    </source>
</evidence>
<dbReference type="SUPFAM" id="SSF52540">
    <property type="entry name" value="P-loop containing nucleoside triphosphate hydrolases"/>
    <property type="match status" value="1"/>
</dbReference>
<dbReference type="AlphaFoldDB" id="A0A1I4SBU3"/>
<name>A0A1I4SBU3_9RHOB</name>
<keyword evidence="4 7" id="KW-0067">ATP-binding</keyword>
<sequence>MMSKLGVFDVSVRYGKVPALTDVTLHLEEGERVFISGPNGAGKSSLLGAISGAVATTHGRIEMDGHLLTGRAPEAIARLGLSMVPEGREIFGSLTVSENLRVGTGLRRDRGAVEGDIEEIFEAFPILGERRHASAGALSGGQQQMLAIGRALMTNPKLMMVDEPSLGLAPKIVDQVYDTLVQLQEERGLTLLIVEQSSTRAARVGGRMILLRGGSVVGDGDAAAFAEKDLLSEAYFGQSKAQPKKEAAQ</sequence>
<dbReference type="PANTHER" id="PTHR43820">
    <property type="entry name" value="HIGH-AFFINITY BRANCHED-CHAIN AMINO ACID TRANSPORT ATP-BINDING PROTEIN LIVF"/>
    <property type="match status" value="1"/>
</dbReference>
<proteinExistence type="inferred from homology"/>
<dbReference type="Pfam" id="PF00005">
    <property type="entry name" value="ABC_tran"/>
    <property type="match status" value="1"/>
</dbReference>
<evidence type="ECO:0000313" key="8">
    <source>
        <dbReference type="Proteomes" id="UP000199144"/>
    </source>
</evidence>
<dbReference type="Gene3D" id="3.40.50.300">
    <property type="entry name" value="P-loop containing nucleotide triphosphate hydrolases"/>
    <property type="match status" value="1"/>
</dbReference>
<dbReference type="Proteomes" id="UP000199144">
    <property type="component" value="Unassembled WGS sequence"/>
</dbReference>
<dbReference type="PROSITE" id="PS00211">
    <property type="entry name" value="ABC_TRANSPORTER_1"/>
    <property type="match status" value="1"/>
</dbReference>
<keyword evidence="8" id="KW-1185">Reference proteome</keyword>
<dbReference type="InterPro" id="IPR003593">
    <property type="entry name" value="AAA+_ATPase"/>
</dbReference>
<dbReference type="PANTHER" id="PTHR43820:SF4">
    <property type="entry name" value="HIGH-AFFINITY BRANCHED-CHAIN AMINO ACID TRANSPORT ATP-BINDING PROTEIN LIVF"/>
    <property type="match status" value="1"/>
</dbReference>
<keyword evidence="5" id="KW-0029">Amino-acid transport</keyword>
<protein>
    <submittedName>
        <fullName evidence="7">Amino acid/amide ABC transporter ATP-binding protein 2, HAAT family</fullName>
    </submittedName>
</protein>
<dbReference type="EMBL" id="FOTQ01000010">
    <property type="protein sequence ID" value="SFM61996.1"/>
    <property type="molecule type" value="Genomic_DNA"/>
</dbReference>
<dbReference type="GO" id="GO:0015807">
    <property type="term" value="P:L-amino acid transport"/>
    <property type="evidence" value="ECO:0007669"/>
    <property type="project" value="TreeGrafter"/>
</dbReference>
<dbReference type="PROSITE" id="PS50893">
    <property type="entry name" value="ABC_TRANSPORTER_2"/>
    <property type="match status" value="1"/>
</dbReference>
<evidence type="ECO:0000313" key="7">
    <source>
        <dbReference type="EMBL" id="SFM61996.1"/>
    </source>
</evidence>
<accession>A0A1I4SBU3</accession>
<evidence type="ECO:0000256" key="4">
    <source>
        <dbReference type="ARBA" id="ARBA00022840"/>
    </source>
</evidence>
<dbReference type="SMART" id="SM00382">
    <property type="entry name" value="AAA"/>
    <property type="match status" value="1"/>
</dbReference>
<reference evidence="7 8" key="1">
    <citation type="submission" date="2016-10" db="EMBL/GenBank/DDBJ databases">
        <authorList>
            <person name="de Groot N.N."/>
        </authorList>
    </citation>
    <scope>NUCLEOTIDE SEQUENCE [LARGE SCALE GENOMIC DNA]</scope>
    <source>
        <strain evidence="7 8">DSM 15283</strain>
    </source>
</reference>
<organism evidence="7 8">
    <name type="scientific">Shimia aestuarii</name>
    <dbReference type="NCBI Taxonomy" id="254406"/>
    <lineage>
        <taxon>Bacteria</taxon>
        <taxon>Pseudomonadati</taxon>
        <taxon>Pseudomonadota</taxon>
        <taxon>Alphaproteobacteria</taxon>
        <taxon>Rhodobacterales</taxon>
        <taxon>Roseobacteraceae</taxon>
    </lineage>
</organism>
<dbReference type="GO" id="GO:0016887">
    <property type="term" value="F:ATP hydrolysis activity"/>
    <property type="evidence" value="ECO:0007669"/>
    <property type="project" value="InterPro"/>
</dbReference>
<evidence type="ECO:0000256" key="2">
    <source>
        <dbReference type="ARBA" id="ARBA00022448"/>
    </source>
</evidence>
<dbReference type="InterPro" id="IPR052156">
    <property type="entry name" value="BCAA_Transport_ATP-bd_LivF"/>
</dbReference>
<dbReference type="RefSeq" id="WP_242654850.1">
    <property type="nucleotide sequence ID" value="NZ_FOTQ01000010.1"/>
</dbReference>
<evidence type="ECO:0000256" key="5">
    <source>
        <dbReference type="ARBA" id="ARBA00022970"/>
    </source>
</evidence>
<dbReference type="InterPro" id="IPR027417">
    <property type="entry name" value="P-loop_NTPase"/>
</dbReference>
<evidence type="ECO:0000256" key="1">
    <source>
        <dbReference type="ARBA" id="ARBA00005417"/>
    </source>
</evidence>
<keyword evidence="3" id="KW-0547">Nucleotide-binding</keyword>
<dbReference type="InterPro" id="IPR003439">
    <property type="entry name" value="ABC_transporter-like_ATP-bd"/>
</dbReference>
<dbReference type="CDD" id="cd03224">
    <property type="entry name" value="ABC_TM1139_LivF_branched"/>
    <property type="match status" value="1"/>
</dbReference>
<dbReference type="InterPro" id="IPR017871">
    <property type="entry name" value="ABC_transporter-like_CS"/>
</dbReference>
<gene>
    <name evidence="7" type="ORF">SAMN04488042_11091</name>
</gene>
<dbReference type="GO" id="GO:0015658">
    <property type="term" value="F:branched-chain amino acid transmembrane transporter activity"/>
    <property type="evidence" value="ECO:0007669"/>
    <property type="project" value="TreeGrafter"/>
</dbReference>
<dbReference type="GO" id="GO:0005524">
    <property type="term" value="F:ATP binding"/>
    <property type="evidence" value="ECO:0007669"/>
    <property type="project" value="UniProtKB-KW"/>
</dbReference>
<dbReference type="STRING" id="254406.SAMN04488042_11091"/>
<keyword evidence="2" id="KW-0813">Transport</keyword>